<sequence>MEEVNVTPDPNDVQSNKVMAILAYFGILFLIPLLAAKESAYARYHTNQGLILFLFVFVCGILGVIPKIGWLITTVGYLAGFVFFIIGVINAAGGKMKPLPLIGNFTLIK</sequence>
<keyword evidence="4 5" id="KW-0472">Membrane</keyword>
<comment type="caution">
    <text evidence="6">The sequence shown here is derived from an EMBL/GenBank/DDBJ whole genome shotgun (WGS) entry which is preliminary data.</text>
</comment>
<feature type="transmembrane region" description="Helical" evidence="5">
    <location>
        <begin position="48"/>
        <end position="65"/>
    </location>
</feature>
<keyword evidence="2 5" id="KW-0812">Transmembrane</keyword>
<proteinExistence type="predicted"/>
<keyword evidence="3 5" id="KW-1133">Transmembrane helix</keyword>
<evidence type="ECO:0000256" key="4">
    <source>
        <dbReference type="ARBA" id="ARBA00023136"/>
    </source>
</evidence>
<feature type="transmembrane region" description="Helical" evidence="5">
    <location>
        <begin position="18"/>
        <end position="36"/>
    </location>
</feature>
<evidence type="ECO:0000313" key="6">
    <source>
        <dbReference type="EMBL" id="ETK01645.1"/>
    </source>
</evidence>
<gene>
    <name evidence="6" type="ORF">N425_08950</name>
</gene>
<feature type="transmembrane region" description="Helical" evidence="5">
    <location>
        <begin position="71"/>
        <end position="92"/>
    </location>
</feature>
<dbReference type="EMBL" id="AYUF01000469">
    <property type="protein sequence ID" value="ETK01645.1"/>
    <property type="molecule type" value="Genomic_DNA"/>
</dbReference>
<evidence type="ECO:0000256" key="5">
    <source>
        <dbReference type="SAM" id="Phobius"/>
    </source>
</evidence>
<name>W2C3C3_9BACT</name>
<dbReference type="PATRIC" id="fig|1411148.3.peg.1412"/>
<comment type="subcellular location">
    <subcellularLocation>
        <location evidence="1">Membrane</location>
        <topology evidence="1">Multi-pass membrane protein</topology>
    </subcellularLocation>
</comment>
<evidence type="ECO:0000313" key="7">
    <source>
        <dbReference type="Proteomes" id="UP000018837"/>
    </source>
</evidence>
<evidence type="ECO:0000256" key="2">
    <source>
        <dbReference type="ARBA" id="ARBA00022692"/>
    </source>
</evidence>
<evidence type="ECO:0008006" key="8">
    <source>
        <dbReference type="Google" id="ProtNLM"/>
    </source>
</evidence>
<dbReference type="Pfam" id="PF09685">
    <property type="entry name" value="MamF_MmsF"/>
    <property type="match status" value="1"/>
</dbReference>
<dbReference type="AlphaFoldDB" id="W2C3C3"/>
<organism evidence="6 7">
    <name type="scientific">Tannerella sp. oral taxon BU063 isolate Cell 2</name>
    <dbReference type="NCBI Taxonomy" id="1411148"/>
    <lineage>
        <taxon>Bacteria</taxon>
        <taxon>Pseudomonadati</taxon>
        <taxon>Bacteroidota</taxon>
        <taxon>Bacteroidia</taxon>
        <taxon>Bacteroidales</taxon>
        <taxon>Tannerellaceae</taxon>
        <taxon>Tannerella</taxon>
    </lineage>
</organism>
<evidence type="ECO:0000256" key="3">
    <source>
        <dbReference type="ARBA" id="ARBA00022989"/>
    </source>
</evidence>
<dbReference type="InterPro" id="IPR019109">
    <property type="entry name" value="MamF_MmsF"/>
</dbReference>
<reference evidence="6 7" key="1">
    <citation type="submission" date="2013-11" db="EMBL/GenBank/DDBJ databases">
        <title>Single cell genomics of uncultured Tannerella BU063 (oral taxon 286).</title>
        <authorList>
            <person name="Beall C.J."/>
            <person name="Campbell A.G."/>
            <person name="Griffen A.L."/>
            <person name="Podar M."/>
            <person name="Leys E.J."/>
        </authorList>
    </citation>
    <scope>NUCLEOTIDE SEQUENCE [LARGE SCALE GENOMIC DNA]</scope>
    <source>
        <strain evidence="6">Cell 2</strain>
    </source>
</reference>
<evidence type="ECO:0000256" key="1">
    <source>
        <dbReference type="ARBA" id="ARBA00004141"/>
    </source>
</evidence>
<protein>
    <recommendedName>
        <fullName evidence="8">Import component protein</fullName>
    </recommendedName>
</protein>
<accession>W2C3C3</accession>
<dbReference type="Proteomes" id="UP000018837">
    <property type="component" value="Unassembled WGS sequence"/>
</dbReference>